<dbReference type="CDD" id="cd13590">
    <property type="entry name" value="PBP2_PotD_PotF_like"/>
    <property type="match status" value="1"/>
</dbReference>
<evidence type="ECO:0000256" key="1">
    <source>
        <dbReference type="ARBA" id="ARBA00004418"/>
    </source>
</evidence>
<dbReference type="PANTHER" id="PTHR30222">
    <property type="entry name" value="SPERMIDINE/PUTRESCINE-BINDING PERIPLASMIC PROTEIN"/>
    <property type="match status" value="1"/>
</dbReference>
<keyword evidence="4" id="KW-0574">Periplasm</keyword>
<feature type="chain" id="PRO_5021863439" evidence="5">
    <location>
        <begin position="24"/>
        <end position="344"/>
    </location>
</feature>
<dbReference type="GO" id="GO:0042597">
    <property type="term" value="C:periplasmic space"/>
    <property type="evidence" value="ECO:0007669"/>
    <property type="project" value="UniProtKB-SubCell"/>
</dbReference>
<dbReference type="AlphaFoldDB" id="A0A511QDN5"/>
<feature type="signal peptide" evidence="5">
    <location>
        <begin position="1"/>
        <end position="23"/>
    </location>
</feature>
<dbReference type="SUPFAM" id="SSF53850">
    <property type="entry name" value="Periplasmic binding protein-like II"/>
    <property type="match status" value="1"/>
</dbReference>
<dbReference type="PRINTS" id="PR00909">
    <property type="entry name" value="SPERMDNBNDNG"/>
</dbReference>
<evidence type="ECO:0000256" key="2">
    <source>
        <dbReference type="ARBA" id="ARBA00022448"/>
    </source>
</evidence>
<comment type="caution">
    <text evidence="6">The sequence shown here is derived from an EMBL/GenBank/DDBJ whole genome shotgun (WGS) entry which is preliminary data.</text>
</comment>
<dbReference type="InterPro" id="IPR006059">
    <property type="entry name" value="SBP"/>
</dbReference>
<keyword evidence="3 5" id="KW-0732">Signal</keyword>
<accession>A0A511QDN5</accession>
<evidence type="ECO:0000256" key="3">
    <source>
        <dbReference type="ARBA" id="ARBA00022729"/>
    </source>
</evidence>
<comment type="subcellular location">
    <subcellularLocation>
        <location evidence="1">Periplasm</location>
    </subcellularLocation>
</comment>
<proteinExistence type="predicted"/>
<dbReference type="Gene3D" id="3.40.190.10">
    <property type="entry name" value="Periplasmic binding protein-like II"/>
    <property type="match status" value="2"/>
</dbReference>
<dbReference type="PANTHER" id="PTHR30222:SF12">
    <property type="entry name" value="NORSPERMIDINE SENSOR"/>
    <property type="match status" value="1"/>
</dbReference>
<dbReference type="RefSeq" id="WP_039982746.1">
    <property type="nucleotide sequence ID" value="NZ_BAOJ01000135.1"/>
</dbReference>
<keyword evidence="2" id="KW-0813">Transport</keyword>
<protein>
    <submittedName>
        <fullName evidence="6">Spermidine/putrescine ABC transporter substrate-binding protein</fullName>
    </submittedName>
</protein>
<evidence type="ECO:0000313" key="6">
    <source>
        <dbReference type="EMBL" id="GEM75399.1"/>
    </source>
</evidence>
<dbReference type="EMBL" id="BJXJ01000012">
    <property type="protein sequence ID" value="GEM75399.1"/>
    <property type="molecule type" value="Genomic_DNA"/>
</dbReference>
<organism evidence="6 7">
    <name type="scientific">Vibrio sagamiensis NBRC 104589</name>
    <dbReference type="NCBI Taxonomy" id="1219064"/>
    <lineage>
        <taxon>Bacteria</taxon>
        <taxon>Pseudomonadati</taxon>
        <taxon>Pseudomonadota</taxon>
        <taxon>Gammaproteobacteria</taxon>
        <taxon>Vibrionales</taxon>
        <taxon>Vibrionaceae</taxon>
        <taxon>Vibrio</taxon>
    </lineage>
</organism>
<dbReference type="Proteomes" id="UP000321922">
    <property type="component" value="Unassembled WGS sequence"/>
</dbReference>
<reference evidence="6 7" key="1">
    <citation type="submission" date="2019-07" db="EMBL/GenBank/DDBJ databases">
        <title>Whole genome shotgun sequence of Vibrio sagamiensis NBRC 104589.</title>
        <authorList>
            <person name="Hosoyama A."/>
            <person name="Uohara A."/>
            <person name="Ohji S."/>
            <person name="Ichikawa N."/>
        </authorList>
    </citation>
    <scope>NUCLEOTIDE SEQUENCE [LARGE SCALE GENOMIC DNA]</scope>
    <source>
        <strain evidence="6 7">NBRC 104589</strain>
    </source>
</reference>
<gene>
    <name evidence="6" type="ORF">VSA01S_15110</name>
</gene>
<name>A0A511QDN5_9VIBR</name>
<keyword evidence="7" id="KW-1185">Reference proteome</keyword>
<evidence type="ECO:0000256" key="4">
    <source>
        <dbReference type="ARBA" id="ARBA00022764"/>
    </source>
</evidence>
<dbReference type="InterPro" id="IPR001188">
    <property type="entry name" value="Sperm_putr-bd"/>
</dbReference>
<dbReference type="GO" id="GO:0019808">
    <property type="term" value="F:polyamine binding"/>
    <property type="evidence" value="ECO:0007669"/>
    <property type="project" value="InterPro"/>
</dbReference>
<evidence type="ECO:0000256" key="5">
    <source>
        <dbReference type="SAM" id="SignalP"/>
    </source>
</evidence>
<dbReference type="GO" id="GO:0015846">
    <property type="term" value="P:polyamine transport"/>
    <property type="evidence" value="ECO:0007669"/>
    <property type="project" value="InterPro"/>
</dbReference>
<evidence type="ECO:0000313" key="7">
    <source>
        <dbReference type="Proteomes" id="UP000321922"/>
    </source>
</evidence>
<dbReference type="OrthoDB" id="9769319at2"/>
<dbReference type="Pfam" id="PF13416">
    <property type="entry name" value="SBP_bac_8"/>
    <property type="match status" value="1"/>
</dbReference>
<sequence length="344" mass="39375">MQLTRLLIVSVSLVFSNSFKALATEVHLYNWEEFLSQNVIERLKDKKGITLKQHFFSDESIRDELLASERKLSFDLTVIESVKLNLLAKQGIFHSLNRFKAQLSDVYDKMWLDACGDYGLPYAWGTTGILYRVEKVPKPESWSALLNPAPSLKNKISMYYEPVDLLSTALLANGFEPFTHDLGQIKKAYDTLVHQKTFIANNEYILDYVKFPTILASIDIAFGYSGDSYILNKTEKKRSWAYSIPTEGTTIWVECLAAINHGPMSDETIETLLFLSQVDIAAQNAMDSWFATPSKKAKSFTSDEYRLDEELFPPQDVLDRSYLYQPLDMKSLQIRSRIIKDLIN</sequence>